<feature type="compositionally biased region" description="Basic and acidic residues" evidence="1">
    <location>
        <begin position="257"/>
        <end position="267"/>
    </location>
</feature>
<accession>A0ABU5WM61</accession>
<organism evidence="2 3">
    <name type="scientific">Burkholderia anthinoferrum</name>
    <dbReference type="NCBI Taxonomy" id="3090833"/>
    <lineage>
        <taxon>Bacteria</taxon>
        <taxon>Pseudomonadati</taxon>
        <taxon>Pseudomonadota</taxon>
        <taxon>Betaproteobacteria</taxon>
        <taxon>Burkholderiales</taxon>
        <taxon>Burkholderiaceae</taxon>
        <taxon>Burkholderia</taxon>
    </lineage>
</organism>
<sequence length="267" mass="29847">MPWGARVTVGMPALWGRLPASVEQIRHRTTVMQALQWQHWLTRHPEWAAHLSGEGGTHALPWSFVLTPACSPFADGRYVVGVMAASCDRAGRRHPCIVCCTVSRRWLERRLREPRGVLFQMARLLARYVPPRAQPADPDRFVSSLYTQLDALWDAAHAFVWPRMGRRGRKAVVPSADSEIQGAGCGDDPARVLTGVPEVPWAAWPRCTTQGEGGWFWQQDDRGGFVDQRWIAGLPAGAAAIARDADEPDSDCTVDVEQERTHEHTER</sequence>
<comment type="caution">
    <text evidence="2">The sequence shown here is derived from an EMBL/GenBank/DDBJ whole genome shotgun (WGS) entry which is preliminary data.</text>
</comment>
<name>A0ABU5WM61_9BURK</name>
<dbReference type="EMBL" id="JAWRLE010000013">
    <property type="protein sequence ID" value="MEB2579507.1"/>
    <property type="molecule type" value="Genomic_DNA"/>
</dbReference>
<dbReference type="RefSeq" id="WP_226094364.1">
    <property type="nucleotide sequence ID" value="NZ_JAWRKY010000005.1"/>
</dbReference>
<evidence type="ECO:0000313" key="3">
    <source>
        <dbReference type="Proteomes" id="UP001304467"/>
    </source>
</evidence>
<dbReference type="InterPro" id="IPR038225">
    <property type="entry name" value="TagF_sf"/>
</dbReference>
<evidence type="ECO:0000256" key="1">
    <source>
        <dbReference type="SAM" id="MobiDB-lite"/>
    </source>
</evidence>
<dbReference type="InterPro" id="IPR017748">
    <property type="entry name" value="TagF"/>
</dbReference>
<reference evidence="2 3" key="1">
    <citation type="journal article" date="2023" name="Front. Microbiol.">
        <title>Genomic analyses of Burkholderia respiratory isolates indicates two evolutionarily distinct B. anthina clades.</title>
        <authorList>
            <person name="Pham A."/>
            <person name="Volmer J.G."/>
            <person name="Chambers D.C."/>
            <person name="Smith D.J."/>
            <person name="Reid D.W."/>
            <person name="Burr L."/>
            <person name="Wells T.J."/>
        </authorList>
    </citation>
    <scope>NUCLEOTIDE SEQUENCE [LARGE SCALE GENOMIC DNA]</scope>
    <source>
        <strain evidence="2 3">BCCIQ07A</strain>
    </source>
</reference>
<proteinExistence type="predicted"/>
<dbReference type="Pfam" id="PF09867">
    <property type="entry name" value="TagF_N"/>
    <property type="match status" value="1"/>
</dbReference>
<evidence type="ECO:0000313" key="2">
    <source>
        <dbReference type="EMBL" id="MEB2579507.1"/>
    </source>
</evidence>
<protein>
    <submittedName>
        <fullName evidence="2">TagF domain-containing protein</fullName>
    </submittedName>
</protein>
<keyword evidence="3" id="KW-1185">Reference proteome</keyword>
<feature type="compositionally biased region" description="Acidic residues" evidence="1">
    <location>
        <begin position="246"/>
        <end position="256"/>
    </location>
</feature>
<dbReference type="Gene3D" id="3.40.1730.10">
    <property type="entry name" value="pa0076 domain"/>
    <property type="match status" value="1"/>
</dbReference>
<feature type="region of interest" description="Disordered" evidence="1">
    <location>
        <begin position="243"/>
        <end position="267"/>
    </location>
</feature>
<gene>
    <name evidence="2" type="ORF">SB593_11130</name>
</gene>
<dbReference type="Proteomes" id="UP001304467">
    <property type="component" value="Unassembled WGS sequence"/>
</dbReference>